<keyword evidence="2" id="KW-0564">Palmitate</keyword>
<evidence type="ECO:0000256" key="3">
    <source>
        <dbReference type="SAM" id="MobiDB-lite"/>
    </source>
</evidence>
<name>A0A9Y2L5E8_9RHOB</name>
<keyword evidence="2" id="KW-0472">Membrane</keyword>
<sequence length="473" mass="50762">MAGIDHWRKPLRGFMCVTAAMVVASCDLSSVYNAPIFPFASSFAARPSGSPVLLDNAAWWTGFNDPTLNTLIEQALSQNLDLEIARERVIEAQALAATISDPLSISGDVNVGHRGGSSVSGRNGGDGSLGFDWLFDPYGGRKAERRAAAGRVEVAEANLDAARLLLLSNVAIAYVDLRFYQTARRYRQEELRSRQKTMDLLHNLLDLGAANRLDVVRAEALVSETRSLIPGVEAAIRVQQNRITVLLGRAPGQSETTLAGNGRGQPISTMPADIGVPTDLLRNRPDIRVAERSYYAAVADIGSARAALYPSLSLGGEISLSAFGSPTSHNYFFGPTLNLPALPNGPQKAAVKVRESRARQALTDWRASVLRAIEEVENALVEYSGSQASVRASRKTVQLRRESIGLTRELIGRGGATIRDLLDEEQSVARSNFLLSQNLRQLGQDFVIVNVSLGSGNGSGTGPGEDAKVAAVE</sequence>
<dbReference type="GO" id="GO:0015562">
    <property type="term" value="F:efflux transmembrane transporter activity"/>
    <property type="evidence" value="ECO:0007669"/>
    <property type="project" value="InterPro"/>
</dbReference>
<dbReference type="InterPro" id="IPR010131">
    <property type="entry name" value="MdtP/NodT-like"/>
</dbReference>
<protein>
    <submittedName>
        <fullName evidence="4">Efflux transporter outer membrane subunit</fullName>
    </submittedName>
</protein>
<evidence type="ECO:0000313" key="5">
    <source>
        <dbReference type="Proteomes" id="UP001238334"/>
    </source>
</evidence>
<gene>
    <name evidence="4" type="ORF">QPJ95_23415</name>
</gene>
<evidence type="ECO:0000256" key="2">
    <source>
        <dbReference type="RuleBase" id="RU362097"/>
    </source>
</evidence>
<dbReference type="Gene3D" id="1.20.1600.10">
    <property type="entry name" value="Outer membrane efflux proteins (OEP)"/>
    <property type="match status" value="1"/>
</dbReference>
<keyword evidence="2" id="KW-0449">Lipoprotein</keyword>
<keyword evidence="5" id="KW-1185">Reference proteome</keyword>
<evidence type="ECO:0000256" key="1">
    <source>
        <dbReference type="ARBA" id="ARBA00007613"/>
    </source>
</evidence>
<dbReference type="SUPFAM" id="SSF56954">
    <property type="entry name" value="Outer membrane efflux proteins (OEP)"/>
    <property type="match status" value="1"/>
</dbReference>
<dbReference type="InterPro" id="IPR003423">
    <property type="entry name" value="OMP_efflux"/>
</dbReference>
<dbReference type="Pfam" id="PF02321">
    <property type="entry name" value="OEP"/>
    <property type="match status" value="2"/>
</dbReference>
<proteinExistence type="inferred from homology"/>
<dbReference type="NCBIfam" id="TIGR01845">
    <property type="entry name" value="outer_NodT"/>
    <property type="match status" value="1"/>
</dbReference>
<dbReference type="Gene3D" id="2.20.200.10">
    <property type="entry name" value="Outer membrane efflux proteins (OEP)"/>
    <property type="match status" value="1"/>
</dbReference>
<organism evidence="4 5">
    <name type="scientific">Parasedimentitalea psychrophila</name>
    <dbReference type="NCBI Taxonomy" id="2997337"/>
    <lineage>
        <taxon>Bacteria</taxon>
        <taxon>Pseudomonadati</taxon>
        <taxon>Pseudomonadota</taxon>
        <taxon>Alphaproteobacteria</taxon>
        <taxon>Rhodobacterales</taxon>
        <taxon>Paracoccaceae</taxon>
        <taxon>Parasedimentitalea</taxon>
    </lineage>
</organism>
<accession>A0A9Y2L5E8</accession>
<evidence type="ECO:0000313" key="4">
    <source>
        <dbReference type="EMBL" id="WIY27727.1"/>
    </source>
</evidence>
<comment type="subcellular location">
    <subcellularLocation>
        <location evidence="2">Cell membrane</location>
        <topology evidence="2">Lipid-anchor</topology>
    </subcellularLocation>
</comment>
<dbReference type="Proteomes" id="UP001238334">
    <property type="component" value="Plasmid pQS-1"/>
</dbReference>
<dbReference type="PANTHER" id="PTHR30203">
    <property type="entry name" value="OUTER MEMBRANE CATION EFFLUX PROTEIN"/>
    <property type="match status" value="1"/>
</dbReference>
<keyword evidence="2" id="KW-1134">Transmembrane beta strand</keyword>
<dbReference type="GO" id="GO:0005886">
    <property type="term" value="C:plasma membrane"/>
    <property type="evidence" value="ECO:0007669"/>
    <property type="project" value="UniProtKB-SubCell"/>
</dbReference>
<dbReference type="KEGG" id="ppso:QPJ95_23415"/>
<dbReference type="RefSeq" id="WP_270920731.1">
    <property type="nucleotide sequence ID" value="NZ_CP127248.1"/>
</dbReference>
<dbReference type="EMBL" id="CP127248">
    <property type="protein sequence ID" value="WIY27727.1"/>
    <property type="molecule type" value="Genomic_DNA"/>
</dbReference>
<feature type="region of interest" description="Disordered" evidence="3">
    <location>
        <begin position="254"/>
        <end position="273"/>
    </location>
</feature>
<dbReference type="AlphaFoldDB" id="A0A9Y2L5E8"/>
<keyword evidence="2" id="KW-0812">Transmembrane</keyword>
<comment type="similarity">
    <text evidence="1 2">Belongs to the outer membrane factor (OMF) (TC 1.B.17) family.</text>
</comment>
<geneLocation type="plasmid" evidence="4 5">
    <name>pQS-1</name>
</geneLocation>
<keyword evidence="4" id="KW-0614">Plasmid</keyword>
<reference evidence="4 5" key="1">
    <citation type="submission" date="2023-06" db="EMBL/GenBank/DDBJ databases">
        <title>Parasedimentitalea psychrophila sp. nov., a psychrophilic bacterium isolated from deep-sea sediment.</title>
        <authorList>
            <person name="Li A."/>
        </authorList>
    </citation>
    <scope>NUCLEOTIDE SEQUENCE [LARGE SCALE GENOMIC DNA]</scope>
    <source>
        <strain evidence="4 5">QS115</strain>
        <plasmid evidence="4 5">pQS-1</plasmid>
    </source>
</reference>